<dbReference type="EMBL" id="QFOI01000253">
    <property type="protein sequence ID" value="PZP45709.1"/>
    <property type="molecule type" value="Genomic_DNA"/>
</dbReference>
<gene>
    <name evidence="3" type="ORF">DI598_12975</name>
</gene>
<dbReference type="GO" id="GO:0006355">
    <property type="term" value="P:regulation of DNA-templated transcription"/>
    <property type="evidence" value="ECO:0007669"/>
    <property type="project" value="InterPro"/>
</dbReference>
<dbReference type="AlphaFoldDB" id="A0A2W5GUX5"/>
<reference evidence="3 4" key="1">
    <citation type="submission" date="2017-11" db="EMBL/GenBank/DDBJ databases">
        <title>Infants hospitalized years apart are colonized by the same room-sourced microbial strains.</title>
        <authorList>
            <person name="Brooks B."/>
            <person name="Olm M.R."/>
            <person name="Firek B.A."/>
            <person name="Baker R."/>
            <person name="Thomas B.C."/>
            <person name="Morowitz M.J."/>
            <person name="Banfield J.F."/>
        </authorList>
    </citation>
    <scope>NUCLEOTIDE SEQUENCE [LARGE SCALE GENOMIC DNA]</scope>
    <source>
        <strain evidence="3">S2_009_000_R2_76</strain>
    </source>
</reference>
<accession>A0A2W5GUX5</accession>
<name>A0A2W5GUX5_9SPHI</name>
<evidence type="ECO:0008006" key="5">
    <source>
        <dbReference type="Google" id="ProtNLM"/>
    </source>
</evidence>
<dbReference type="SUPFAM" id="SSF48452">
    <property type="entry name" value="TPR-like"/>
    <property type="match status" value="1"/>
</dbReference>
<sequence>MMKHFTLTFFLLTIFQYTFSQVPYLDSLTKELNKSNIQTPEKIHLLRSIADRNRVERQYENAIKYCREYVDFSLKNDSIEDVARGYMYFGITESNQENFTAADSYIDSLKQLYSKKKVEVINLYTLYLQSYQYLAYSEYKKVADVSVKGLALLDNKYPQNFEMFYKFNYMLYMVYTEWNDLDNTYKYADKSIEYAQKSGNMSFLSNAYLAMGVAYTYKYNKSQKPEDLKGVFDFTEKPAILYNQYPGQVDRYTYAMSKINYASYILAYYPKPSAEQKKLIRSNIKEAMGATETQFGNQTLHASGYGMLANLARSEGDYKTAEKYLLDAQKLVLSRKPIYYHILISIAIDLSLTYKEQGDYVNALTYQEKATEYTNELFNENEASSVKKIEAEYQVKKKETENTLLKERAAAQRKEKFLYAGVGLIAIIGSFFMFRSYNYRLKYSLQREKKLAAEKKEAELDIKLHHEEQARLKAEQELLTMQQEKLQNEVMANQLHLQHKNDIIQQIKNKISNDSEVNIQQIVRGENILDSDFESTKFQLQSIHPNFFKSLHQKAQQKLTDLDLKYCAYIHIGMNTKQIANVINVEPKSVHMTKYRLKKKFGLDEATDLIRFIKEIV</sequence>
<keyword evidence="2" id="KW-0812">Transmembrane</keyword>
<protein>
    <recommendedName>
        <fullName evidence="5">HTH luxR-type domain-containing protein</fullName>
    </recommendedName>
</protein>
<comment type="caution">
    <text evidence="3">The sequence shown here is derived from an EMBL/GenBank/DDBJ whole genome shotgun (WGS) entry which is preliminary data.</text>
</comment>
<dbReference type="InterPro" id="IPR011990">
    <property type="entry name" value="TPR-like_helical_dom_sf"/>
</dbReference>
<dbReference type="GO" id="GO:0003677">
    <property type="term" value="F:DNA binding"/>
    <property type="evidence" value="ECO:0007669"/>
    <property type="project" value="InterPro"/>
</dbReference>
<evidence type="ECO:0000313" key="3">
    <source>
        <dbReference type="EMBL" id="PZP45709.1"/>
    </source>
</evidence>
<evidence type="ECO:0000256" key="1">
    <source>
        <dbReference type="SAM" id="Coils"/>
    </source>
</evidence>
<organism evidence="3 4">
    <name type="scientific">Pseudopedobacter saltans</name>
    <dbReference type="NCBI Taxonomy" id="151895"/>
    <lineage>
        <taxon>Bacteria</taxon>
        <taxon>Pseudomonadati</taxon>
        <taxon>Bacteroidota</taxon>
        <taxon>Sphingobacteriia</taxon>
        <taxon>Sphingobacteriales</taxon>
        <taxon>Sphingobacteriaceae</taxon>
        <taxon>Pseudopedobacter</taxon>
    </lineage>
</organism>
<dbReference type="Gene3D" id="1.25.40.10">
    <property type="entry name" value="Tetratricopeptide repeat domain"/>
    <property type="match status" value="2"/>
</dbReference>
<dbReference type="SUPFAM" id="SSF46894">
    <property type="entry name" value="C-terminal effector domain of the bipartite response regulators"/>
    <property type="match status" value="1"/>
</dbReference>
<proteinExistence type="predicted"/>
<feature type="transmembrane region" description="Helical" evidence="2">
    <location>
        <begin position="417"/>
        <end position="437"/>
    </location>
</feature>
<dbReference type="InterPro" id="IPR016032">
    <property type="entry name" value="Sig_transdc_resp-reg_C-effctor"/>
</dbReference>
<evidence type="ECO:0000313" key="4">
    <source>
        <dbReference type="Proteomes" id="UP000249645"/>
    </source>
</evidence>
<evidence type="ECO:0000256" key="2">
    <source>
        <dbReference type="SAM" id="Phobius"/>
    </source>
</evidence>
<keyword evidence="1" id="KW-0175">Coiled coil</keyword>
<dbReference type="Proteomes" id="UP000249645">
    <property type="component" value="Unassembled WGS sequence"/>
</dbReference>
<dbReference type="InterPro" id="IPR036388">
    <property type="entry name" value="WH-like_DNA-bd_sf"/>
</dbReference>
<keyword evidence="2" id="KW-0472">Membrane</keyword>
<keyword evidence="2" id="KW-1133">Transmembrane helix</keyword>
<feature type="coiled-coil region" evidence="1">
    <location>
        <begin position="448"/>
        <end position="489"/>
    </location>
</feature>
<dbReference type="Gene3D" id="1.10.10.10">
    <property type="entry name" value="Winged helix-like DNA-binding domain superfamily/Winged helix DNA-binding domain"/>
    <property type="match status" value="1"/>
</dbReference>